<comment type="caution">
    <text evidence="3">The sequence shown here is derived from an EMBL/GenBank/DDBJ whole genome shotgun (WGS) entry which is preliminary data.</text>
</comment>
<reference evidence="3" key="1">
    <citation type="journal article" date="2021" name="PeerJ">
        <title>Extensive microbial diversity within the chicken gut microbiome revealed by metagenomics and culture.</title>
        <authorList>
            <person name="Gilroy R."/>
            <person name="Ravi A."/>
            <person name="Getino M."/>
            <person name="Pursley I."/>
            <person name="Horton D.L."/>
            <person name="Alikhan N.F."/>
            <person name="Baker D."/>
            <person name="Gharbi K."/>
            <person name="Hall N."/>
            <person name="Watson M."/>
            <person name="Adriaenssens E.M."/>
            <person name="Foster-Nyarko E."/>
            <person name="Jarju S."/>
            <person name="Secka A."/>
            <person name="Antonio M."/>
            <person name="Oren A."/>
            <person name="Chaudhuri R.R."/>
            <person name="La Ragione R."/>
            <person name="Hildebrand F."/>
            <person name="Pallen M.J."/>
        </authorList>
    </citation>
    <scope>NUCLEOTIDE SEQUENCE</scope>
    <source>
        <strain evidence="3">ChiGjej5B5-22894</strain>
    </source>
</reference>
<dbReference type="Proteomes" id="UP000742460">
    <property type="component" value="Unassembled WGS sequence"/>
</dbReference>
<evidence type="ECO:0000313" key="4">
    <source>
        <dbReference type="Proteomes" id="UP000742460"/>
    </source>
</evidence>
<evidence type="ECO:0000256" key="2">
    <source>
        <dbReference type="SAM" id="Phobius"/>
    </source>
</evidence>
<sequence length="234" mass="23945">MTSPPPQPSPGSSDSPGPRRSRAPWIVVGVLILIMLVMAGVGGCVAMRLLGEDDQASAPASTAADDAPADPTEDAPADDAPAAGSGAPGASWDDPAPFGSTGMVPLEPGRAFEITIGEPAWDVEPTLPDRGGEAPPEGMVYVEFPVTATYRGEGTAIYDEIVSMVYLDATGAEHDEALGVTTKNPPEELPEFTDGTSAEFEVVFLLPEEDEGEGVIGVGPAATAPEGRVFVEAG</sequence>
<feature type="compositionally biased region" description="Low complexity" evidence="1">
    <location>
        <begin position="10"/>
        <end position="21"/>
    </location>
</feature>
<feature type="region of interest" description="Disordered" evidence="1">
    <location>
        <begin position="57"/>
        <end position="104"/>
    </location>
</feature>
<keyword evidence="2" id="KW-1133">Transmembrane helix</keyword>
<keyword evidence="2" id="KW-0812">Transmembrane</keyword>
<protein>
    <recommendedName>
        <fullName evidence="5">DUF4352 domain-containing protein</fullName>
    </recommendedName>
</protein>
<proteinExistence type="predicted"/>
<evidence type="ECO:0000313" key="3">
    <source>
        <dbReference type="EMBL" id="HJG92544.1"/>
    </source>
</evidence>
<reference evidence="3" key="2">
    <citation type="submission" date="2021-09" db="EMBL/GenBank/DDBJ databases">
        <authorList>
            <person name="Gilroy R."/>
        </authorList>
    </citation>
    <scope>NUCLEOTIDE SEQUENCE</scope>
    <source>
        <strain evidence="3">ChiGjej5B5-22894</strain>
    </source>
</reference>
<feature type="compositionally biased region" description="Low complexity" evidence="1">
    <location>
        <begin position="57"/>
        <end position="66"/>
    </location>
</feature>
<feature type="compositionally biased region" description="Low complexity" evidence="1">
    <location>
        <begin position="78"/>
        <end position="94"/>
    </location>
</feature>
<gene>
    <name evidence="3" type="ORF">K8V81_12560</name>
</gene>
<dbReference type="EMBL" id="DYUE01000299">
    <property type="protein sequence ID" value="HJG92544.1"/>
    <property type="molecule type" value="Genomic_DNA"/>
</dbReference>
<evidence type="ECO:0000256" key="1">
    <source>
        <dbReference type="SAM" id="MobiDB-lite"/>
    </source>
</evidence>
<organism evidence="3 4">
    <name type="scientific">Brachybacterium massiliense</name>
    <dbReference type="NCBI Taxonomy" id="1755098"/>
    <lineage>
        <taxon>Bacteria</taxon>
        <taxon>Bacillati</taxon>
        <taxon>Actinomycetota</taxon>
        <taxon>Actinomycetes</taxon>
        <taxon>Micrococcales</taxon>
        <taxon>Dermabacteraceae</taxon>
        <taxon>Brachybacterium</taxon>
    </lineage>
</organism>
<feature type="region of interest" description="Disordered" evidence="1">
    <location>
        <begin position="1"/>
        <end position="21"/>
    </location>
</feature>
<feature type="transmembrane region" description="Helical" evidence="2">
    <location>
        <begin position="25"/>
        <end position="47"/>
    </location>
</feature>
<name>A0A921SY93_9MICO</name>
<keyword evidence="2" id="KW-0472">Membrane</keyword>
<evidence type="ECO:0008006" key="5">
    <source>
        <dbReference type="Google" id="ProtNLM"/>
    </source>
</evidence>
<dbReference type="AlphaFoldDB" id="A0A921SY93"/>
<accession>A0A921SY93</accession>
<feature type="compositionally biased region" description="Acidic residues" evidence="1">
    <location>
        <begin position="67"/>
        <end position="77"/>
    </location>
</feature>